<dbReference type="EMBL" id="CAJVPM010009514">
    <property type="protein sequence ID" value="CAG8564782.1"/>
    <property type="molecule type" value="Genomic_DNA"/>
</dbReference>
<name>A0ACA9M437_9GLOM</name>
<reference evidence="1" key="1">
    <citation type="submission" date="2021-06" db="EMBL/GenBank/DDBJ databases">
        <authorList>
            <person name="Kallberg Y."/>
            <person name="Tangrot J."/>
            <person name="Rosling A."/>
        </authorList>
    </citation>
    <scope>NUCLEOTIDE SEQUENCE</scope>
    <source>
        <strain evidence="1">AU212A</strain>
    </source>
</reference>
<comment type="caution">
    <text evidence="1">The sequence shown here is derived from an EMBL/GenBank/DDBJ whole genome shotgun (WGS) entry which is preliminary data.</text>
</comment>
<evidence type="ECO:0000313" key="1">
    <source>
        <dbReference type="EMBL" id="CAG8564782.1"/>
    </source>
</evidence>
<keyword evidence="2" id="KW-1185">Reference proteome</keyword>
<dbReference type="Proteomes" id="UP000789860">
    <property type="component" value="Unassembled WGS sequence"/>
</dbReference>
<feature type="non-terminal residue" evidence="1">
    <location>
        <position position="1"/>
    </location>
</feature>
<accession>A0ACA9M437</accession>
<organism evidence="1 2">
    <name type="scientific">Scutellospora calospora</name>
    <dbReference type="NCBI Taxonomy" id="85575"/>
    <lineage>
        <taxon>Eukaryota</taxon>
        <taxon>Fungi</taxon>
        <taxon>Fungi incertae sedis</taxon>
        <taxon>Mucoromycota</taxon>
        <taxon>Glomeromycotina</taxon>
        <taxon>Glomeromycetes</taxon>
        <taxon>Diversisporales</taxon>
        <taxon>Gigasporaceae</taxon>
        <taxon>Scutellospora</taxon>
    </lineage>
</organism>
<sequence>TTSTTHLSKYLNAIYQIFSYKQYEKNLKGQTIIESDKSVQTIPSMFAKTLTIVDRYKFYRLCNEIDPCFQVPSSALNRTTIRESLIFAEDQLHNLISKMIEIFSFTTDIWTSSQYPTLSKMLLIISLLSLHLCQIKISLTSFRILIVHQQVENSMSVHWESLLIKAYIASYLESQFKNLSFVSNEKKETETSFDTLAQTEIDQFYDGKIPNYLMDDE</sequence>
<protein>
    <submittedName>
        <fullName evidence="1">11403_t:CDS:1</fullName>
    </submittedName>
</protein>
<evidence type="ECO:0000313" key="2">
    <source>
        <dbReference type="Proteomes" id="UP000789860"/>
    </source>
</evidence>
<gene>
    <name evidence="1" type="ORF">SCALOS_LOCUS5636</name>
</gene>
<proteinExistence type="predicted"/>